<dbReference type="InterPro" id="IPR011011">
    <property type="entry name" value="Znf_FYVE_PHD"/>
</dbReference>
<protein>
    <recommendedName>
        <fullName evidence="4">Zinc finger PHD-type domain-containing protein</fullName>
    </recommendedName>
</protein>
<accession>A0AAD9QJI8</accession>
<feature type="compositionally biased region" description="Basic residues" evidence="1">
    <location>
        <begin position="1"/>
        <end position="19"/>
    </location>
</feature>
<organism evidence="2 3">
    <name type="scientific">Acropora cervicornis</name>
    <name type="common">Staghorn coral</name>
    <dbReference type="NCBI Taxonomy" id="6130"/>
    <lineage>
        <taxon>Eukaryota</taxon>
        <taxon>Metazoa</taxon>
        <taxon>Cnidaria</taxon>
        <taxon>Anthozoa</taxon>
        <taxon>Hexacorallia</taxon>
        <taxon>Scleractinia</taxon>
        <taxon>Astrocoeniina</taxon>
        <taxon>Acroporidae</taxon>
        <taxon>Acropora</taxon>
    </lineage>
</organism>
<feature type="compositionally biased region" description="Basic and acidic residues" evidence="1">
    <location>
        <begin position="32"/>
        <end position="42"/>
    </location>
</feature>
<sequence>MAKRRRTRISYAPKSRRKSSASNRTLTTSSIHEQEKEQETVKLKSKQKNRRILYKPKVRRKTSAASSTASENVSSNEQEAKELPRRNKRRSIGTLMAANKQQPKKKKENWSSSEENTVQKASTSGQGKEKQKTTPKKGVTQRKKRVEETNKMPKHIKDITVGRKTYAKWRLLNPVTKAFTEQALESAMLNVLNSVGREFKKKEVQAHLKKLSESCVSHCNVSHFITRELENAVISCNEQIEVLEKELEEQTSPLPKTCDKESKAFIPLKDKMQFASPWKIILKLQTLARLSHIKIDCERASFVSMTNFTIFTSKWVEEKLMISRITSRRDPKCWLSQLIQNDSGTTSDDSSDEVVCQCGWPNKVEPMIGCDSDDCPVKWYHFECVNLTANTVPKDNIKTFLR</sequence>
<dbReference type="AlphaFoldDB" id="A0AAD9QJI8"/>
<gene>
    <name evidence="2" type="ORF">P5673_014624</name>
</gene>
<name>A0AAD9QJI8_ACRCE</name>
<feature type="compositionally biased region" description="Polar residues" evidence="1">
    <location>
        <begin position="20"/>
        <end position="31"/>
    </location>
</feature>
<reference evidence="2" key="1">
    <citation type="journal article" date="2023" name="G3 (Bethesda)">
        <title>Whole genome assembly and annotation of the endangered Caribbean coral Acropora cervicornis.</title>
        <authorList>
            <person name="Selwyn J.D."/>
            <person name="Vollmer S.V."/>
        </authorList>
    </citation>
    <scope>NUCLEOTIDE SEQUENCE</scope>
    <source>
        <strain evidence="2">K2</strain>
    </source>
</reference>
<keyword evidence="3" id="KW-1185">Reference proteome</keyword>
<dbReference type="InterPro" id="IPR013083">
    <property type="entry name" value="Znf_RING/FYVE/PHD"/>
</dbReference>
<feature type="compositionally biased region" description="Basic residues" evidence="1">
    <location>
        <begin position="43"/>
        <end position="62"/>
    </location>
</feature>
<feature type="region of interest" description="Disordered" evidence="1">
    <location>
        <begin position="1"/>
        <end position="153"/>
    </location>
</feature>
<evidence type="ECO:0000313" key="2">
    <source>
        <dbReference type="EMBL" id="KAK2562344.1"/>
    </source>
</evidence>
<evidence type="ECO:0000256" key="1">
    <source>
        <dbReference type="SAM" id="MobiDB-lite"/>
    </source>
</evidence>
<proteinExistence type="predicted"/>
<evidence type="ECO:0000313" key="3">
    <source>
        <dbReference type="Proteomes" id="UP001249851"/>
    </source>
</evidence>
<comment type="caution">
    <text evidence="2">The sequence shown here is derived from an EMBL/GenBank/DDBJ whole genome shotgun (WGS) entry which is preliminary data.</text>
</comment>
<dbReference type="Proteomes" id="UP001249851">
    <property type="component" value="Unassembled WGS sequence"/>
</dbReference>
<feature type="non-terminal residue" evidence="2">
    <location>
        <position position="402"/>
    </location>
</feature>
<dbReference type="EMBL" id="JARQWQ010000029">
    <property type="protein sequence ID" value="KAK2562344.1"/>
    <property type="molecule type" value="Genomic_DNA"/>
</dbReference>
<dbReference type="Gene3D" id="3.30.40.10">
    <property type="entry name" value="Zinc/RING finger domain, C3HC4 (zinc finger)"/>
    <property type="match status" value="1"/>
</dbReference>
<feature type="compositionally biased region" description="Low complexity" evidence="1">
    <location>
        <begin position="63"/>
        <end position="77"/>
    </location>
</feature>
<evidence type="ECO:0008006" key="4">
    <source>
        <dbReference type="Google" id="ProtNLM"/>
    </source>
</evidence>
<dbReference type="SUPFAM" id="SSF57903">
    <property type="entry name" value="FYVE/PHD zinc finger"/>
    <property type="match status" value="1"/>
</dbReference>
<feature type="compositionally biased region" description="Basic residues" evidence="1">
    <location>
        <begin position="133"/>
        <end position="144"/>
    </location>
</feature>
<reference evidence="2" key="2">
    <citation type="journal article" date="2023" name="Science">
        <title>Genomic signatures of disease resistance in endangered staghorn corals.</title>
        <authorList>
            <person name="Vollmer S.V."/>
            <person name="Selwyn J.D."/>
            <person name="Despard B.A."/>
            <person name="Roesel C.L."/>
        </authorList>
    </citation>
    <scope>NUCLEOTIDE SEQUENCE</scope>
    <source>
        <strain evidence="2">K2</strain>
    </source>
</reference>